<keyword evidence="7" id="KW-0808">Transferase</keyword>
<evidence type="ECO:0000256" key="3">
    <source>
        <dbReference type="PROSITE-ProRule" id="PRU00023"/>
    </source>
</evidence>
<dbReference type="STRING" id="1661398.A0A482V8T5"/>
<dbReference type="Pfam" id="PF00017">
    <property type="entry name" value="SH2"/>
    <property type="match status" value="2"/>
</dbReference>
<dbReference type="Pfam" id="PF12796">
    <property type="entry name" value="Ank_2"/>
    <property type="match status" value="2"/>
</dbReference>
<dbReference type="EMBL" id="QDEB01127418">
    <property type="protein sequence ID" value="RZB39549.1"/>
    <property type="molecule type" value="Genomic_DNA"/>
</dbReference>
<dbReference type="InterPro" id="IPR002110">
    <property type="entry name" value="Ankyrin_rpt"/>
</dbReference>
<dbReference type="PANTHER" id="PTHR24201">
    <property type="entry name" value="ANK_REP_REGION DOMAIN-CONTAINING PROTEIN"/>
    <property type="match status" value="1"/>
</dbReference>
<keyword evidence="7" id="KW-0418">Kinase</keyword>
<evidence type="ECO:0000256" key="1">
    <source>
        <dbReference type="ARBA" id="ARBA00022737"/>
    </source>
</evidence>
<dbReference type="OrthoDB" id="67310at2759"/>
<dbReference type="InterPro" id="IPR036770">
    <property type="entry name" value="Ankyrin_rpt-contain_sf"/>
</dbReference>
<dbReference type="InterPro" id="IPR036860">
    <property type="entry name" value="SH2_dom_sf"/>
</dbReference>
<dbReference type="InterPro" id="IPR050776">
    <property type="entry name" value="Ank_Repeat/CDKN_Inhibitor"/>
</dbReference>
<dbReference type="SMART" id="SM00248">
    <property type="entry name" value="ANK"/>
    <property type="match status" value="4"/>
</dbReference>
<dbReference type="GO" id="GO:0016301">
    <property type="term" value="F:kinase activity"/>
    <property type="evidence" value="ECO:0007669"/>
    <property type="project" value="UniProtKB-KW"/>
</dbReference>
<feature type="repeat" description="ANK" evidence="3">
    <location>
        <begin position="239"/>
        <end position="271"/>
    </location>
</feature>
<dbReference type="Gene3D" id="1.25.40.20">
    <property type="entry name" value="Ankyrin repeat-containing domain"/>
    <property type="match status" value="2"/>
</dbReference>
<comment type="caution">
    <text evidence="7">The sequence shown here is derived from an EMBL/GenBank/DDBJ whole genome shotgun (WGS) entry which is preliminary data.</text>
</comment>
<dbReference type="PRINTS" id="PR00401">
    <property type="entry name" value="SH2DOMAIN"/>
</dbReference>
<feature type="domain" description="SH2" evidence="6">
    <location>
        <begin position="307"/>
        <end position="397"/>
    </location>
</feature>
<dbReference type="InterPro" id="IPR000980">
    <property type="entry name" value="SH2"/>
</dbReference>
<accession>A0A482V8T5</accession>
<feature type="compositionally biased region" description="Pro residues" evidence="5">
    <location>
        <begin position="396"/>
        <end position="406"/>
    </location>
</feature>
<evidence type="ECO:0000313" key="8">
    <source>
        <dbReference type="Proteomes" id="UP000292052"/>
    </source>
</evidence>
<keyword evidence="4" id="KW-0727">SH2 domain</keyword>
<evidence type="ECO:0000256" key="4">
    <source>
        <dbReference type="PROSITE-ProRule" id="PRU00191"/>
    </source>
</evidence>
<proteinExistence type="predicted"/>
<dbReference type="PROSITE" id="PS50297">
    <property type="entry name" value="ANK_REP_REGION"/>
    <property type="match status" value="2"/>
</dbReference>
<dbReference type="Gene3D" id="3.30.505.10">
    <property type="entry name" value="SH2 domain"/>
    <property type="match status" value="2"/>
</dbReference>
<keyword evidence="8" id="KW-1185">Reference proteome</keyword>
<dbReference type="PROSITE" id="PS50088">
    <property type="entry name" value="ANK_REPEAT"/>
    <property type="match status" value="2"/>
</dbReference>
<feature type="domain" description="SH2" evidence="6">
    <location>
        <begin position="9"/>
        <end position="111"/>
    </location>
</feature>
<organism evidence="7 8">
    <name type="scientific">Asbolus verrucosus</name>
    <name type="common">Desert ironclad beetle</name>
    <dbReference type="NCBI Taxonomy" id="1661398"/>
    <lineage>
        <taxon>Eukaryota</taxon>
        <taxon>Metazoa</taxon>
        <taxon>Ecdysozoa</taxon>
        <taxon>Arthropoda</taxon>
        <taxon>Hexapoda</taxon>
        <taxon>Insecta</taxon>
        <taxon>Pterygota</taxon>
        <taxon>Neoptera</taxon>
        <taxon>Endopterygota</taxon>
        <taxon>Coleoptera</taxon>
        <taxon>Polyphaga</taxon>
        <taxon>Cucujiformia</taxon>
        <taxon>Tenebrionidae</taxon>
        <taxon>Pimeliinae</taxon>
        <taxon>Asbolus</taxon>
    </lineage>
</organism>
<dbReference type="SUPFAM" id="SSF48403">
    <property type="entry name" value="Ankyrin repeat"/>
    <property type="match status" value="1"/>
</dbReference>
<feature type="non-terminal residue" evidence="7">
    <location>
        <position position="440"/>
    </location>
</feature>
<sequence>MYKDEDIFWYHGKLSREAAETAQTNPLTSSFAEGRPDGSFLVRESNSSTGDFVLSVLHNNDVSHFQIRRHTEDAFFSIDESTKIHGLESLIEHYVNTNGVLSDGLTLTVPVRGDAPPDNSRRHGRTNLLHRATNQGNYTIVSELLKTGYRHEAKNQNGQTAVHLASMNGKDDILRKLIEYGASVNLRDTAGYTPLHVRTRHPLQFGETTKYACQNNFPSTVRLLVQVGNANIQSRNTETGAVPLHEAASRGHKEVVKELLSLNAPVNPRDKDNQLPSHLARKSGFLECADILENYQCPSPKTHRSQWYHGTLDRQEAETIIKQFNTKDGTFLVRWSDRNKEPVLTLINESLFYNYIIRKRDDFLFIDNGPYLESLEHIVEYYSFIPDGLPTVLQTPVPPKPKPPLPEFSTIPRQKKKSLAVKSSQDILNLNESQSLKCFP</sequence>
<evidence type="ECO:0000256" key="2">
    <source>
        <dbReference type="ARBA" id="ARBA00023043"/>
    </source>
</evidence>
<keyword evidence="1" id="KW-0677">Repeat</keyword>
<evidence type="ECO:0000256" key="5">
    <source>
        <dbReference type="SAM" id="MobiDB-lite"/>
    </source>
</evidence>
<name>A0A482V8T5_ASBVE</name>
<dbReference type="SMART" id="SM00252">
    <property type="entry name" value="SH2"/>
    <property type="match status" value="2"/>
</dbReference>
<gene>
    <name evidence="7" type="ORF">BDFB_000288</name>
</gene>
<reference evidence="7 8" key="1">
    <citation type="submission" date="2017-03" db="EMBL/GenBank/DDBJ databases">
        <title>Genome of the blue death feigning beetle - Asbolus verrucosus.</title>
        <authorList>
            <person name="Rider S.D."/>
        </authorList>
    </citation>
    <scope>NUCLEOTIDE SEQUENCE [LARGE SCALE GENOMIC DNA]</scope>
    <source>
        <strain evidence="7">Butters</strain>
        <tissue evidence="7">Head and leg muscle</tissue>
    </source>
</reference>
<keyword evidence="2 3" id="KW-0040">ANK repeat</keyword>
<evidence type="ECO:0000259" key="6">
    <source>
        <dbReference type="PROSITE" id="PS50001"/>
    </source>
</evidence>
<dbReference type="SUPFAM" id="SSF55550">
    <property type="entry name" value="SH2 domain"/>
    <property type="match status" value="2"/>
</dbReference>
<evidence type="ECO:0000313" key="7">
    <source>
        <dbReference type="EMBL" id="RZB39549.1"/>
    </source>
</evidence>
<protein>
    <submittedName>
        <fullName evidence="7">Tyrosine-protein kinase shark</fullName>
    </submittedName>
</protein>
<feature type="region of interest" description="Disordered" evidence="5">
    <location>
        <begin position="396"/>
        <end position="419"/>
    </location>
</feature>
<dbReference type="PROSITE" id="PS50001">
    <property type="entry name" value="SH2"/>
    <property type="match status" value="2"/>
</dbReference>
<feature type="repeat" description="ANK" evidence="3">
    <location>
        <begin position="157"/>
        <end position="189"/>
    </location>
</feature>
<dbReference type="AlphaFoldDB" id="A0A482V8T5"/>
<dbReference type="Proteomes" id="UP000292052">
    <property type="component" value="Unassembled WGS sequence"/>
</dbReference>